<evidence type="ECO:0000313" key="4">
    <source>
        <dbReference type="Proteomes" id="UP000005018"/>
    </source>
</evidence>
<organism evidence="3 4">
    <name type="scientific">Candida orthopsilosis (strain 90-125)</name>
    <name type="common">Yeast</name>
    <dbReference type="NCBI Taxonomy" id="1136231"/>
    <lineage>
        <taxon>Eukaryota</taxon>
        <taxon>Fungi</taxon>
        <taxon>Dikarya</taxon>
        <taxon>Ascomycota</taxon>
        <taxon>Saccharomycotina</taxon>
        <taxon>Pichiomycetes</taxon>
        <taxon>Debaryomycetaceae</taxon>
        <taxon>Candida/Lodderomyces clade</taxon>
        <taxon>Candida</taxon>
    </lineage>
</organism>
<accession>H8X8B2</accession>
<dbReference type="KEGG" id="cot:CORT_0E06290"/>
<feature type="compositionally biased region" description="Polar residues" evidence="2">
    <location>
        <begin position="331"/>
        <end position="341"/>
    </location>
</feature>
<evidence type="ECO:0000313" key="3">
    <source>
        <dbReference type="EMBL" id="CCG24211.1"/>
    </source>
</evidence>
<keyword evidence="4" id="KW-1185">Reference proteome</keyword>
<protein>
    <submittedName>
        <fullName evidence="3">Uncharacterized protein</fullName>
    </submittedName>
</protein>
<feature type="compositionally biased region" description="Polar residues" evidence="2">
    <location>
        <begin position="23"/>
        <end position="43"/>
    </location>
</feature>
<evidence type="ECO:0000256" key="2">
    <source>
        <dbReference type="SAM" id="MobiDB-lite"/>
    </source>
</evidence>
<feature type="coiled-coil region" evidence="1">
    <location>
        <begin position="81"/>
        <end position="157"/>
    </location>
</feature>
<dbReference type="OrthoDB" id="3995760at2759"/>
<keyword evidence="1" id="KW-0175">Coiled coil</keyword>
<feature type="compositionally biased region" description="Basic and acidic residues" evidence="2">
    <location>
        <begin position="1"/>
        <end position="12"/>
    </location>
</feature>
<dbReference type="Gene3D" id="6.10.250.1820">
    <property type="match status" value="1"/>
</dbReference>
<dbReference type="GeneID" id="14540921"/>
<dbReference type="HOGENOM" id="CLU_347134_0_0_1"/>
<name>H8X8B2_CANO9</name>
<evidence type="ECO:0000256" key="1">
    <source>
        <dbReference type="SAM" id="Coils"/>
    </source>
</evidence>
<feature type="region of interest" description="Disordered" evidence="2">
    <location>
        <begin position="1"/>
        <end position="64"/>
    </location>
</feature>
<dbReference type="AlphaFoldDB" id="H8X8B2"/>
<feature type="region of interest" description="Disordered" evidence="2">
    <location>
        <begin position="312"/>
        <end position="341"/>
    </location>
</feature>
<sequence>MDNSKDTKENHDITVIMQDSVDKSTATSSPKNIPLSNNQSVLNSIEKRGKGSPFKSRFGRSPHRLQQLQKENHSVDSLEINTETLQQSQTSREEYDELERRFADALLKYEQIKVDNQRLREELQSNQDELDSLKSHLQLVEQSIADIESEKQGIQEASMKNESMYKKVIEALQNKVEDLSLQLSTTISPSVAEPRDRDNNLVPKYERLLRDYKVLQHQFEVEKSSKLVLMDQIEFLAHKNEELVNQLESPITDDLESEGKGIDEYINHATHTMEDGDGERGAEVSEKYLTNLNLEDQSFPGGEFSSDSIKVTSHFQFPPSPDPQSKEQKRQSLPANLKTQSIPESTEFVLSPFKLTPGPSSNLDDRDGVFDNRDSSIVKRYSTTKPTHTRYNSHDILPIKVEFESESESVRFASMPEKVHRQDSGFDVIEESFDEDYARLNHRDGTFFALNGMDSEDTGFDSSKRLSYDEFDSSSKRSSYLNADNKTRQEITKLKFELQSLKLHNEKLLSYIGFELQKQKKNIKKLAKKQSANSMRALNKQMEYSDAKLIEESKNMLINKKRVLRSVSINAVFNKNENFATNPVGISSIGATNGGFNTAPEQYAYDNESNEEQSSESNFVNDKIVKKFASQIFRPNNLYSVSEDEADSDFENDTWELVAENEDENNHEYYATSSSSSEEELNMLHKIRSYVMGTPKDTKSKSKKKRKDDLVDDNLKFKFLTIALGIAIIGLKLTPKSQQMAIGQ</sequence>
<reference evidence="3 4" key="1">
    <citation type="journal article" date="2012" name="PLoS ONE">
        <title>Sequence and analysis of the genome of the pathogenic yeast Candida orthopsilosis.</title>
        <authorList>
            <person name="Riccombeni A."/>
            <person name="Vidanes G."/>
            <person name="Proux-Wera E."/>
            <person name="Wolfe K.H."/>
            <person name="Butler G."/>
        </authorList>
    </citation>
    <scope>NUCLEOTIDE SEQUENCE [LARGE SCALE GENOMIC DNA]</scope>
    <source>
        <strain evidence="3 4">Co 90-125</strain>
    </source>
</reference>
<dbReference type="Proteomes" id="UP000005018">
    <property type="component" value="Chromosome 5"/>
</dbReference>
<dbReference type="RefSeq" id="XP_003870341.1">
    <property type="nucleotide sequence ID" value="XM_003870292.1"/>
</dbReference>
<dbReference type="eggNOG" id="ENOG502SBJF">
    <property type="taxonomic scope" value="Eukaryota"/>
</dbReference>
<dbReference type="EMBL" id="HE681723">
    <property type="protein sequence ID" value="CCG24211.1"/>
    <property type="molecule type" value="Genomic_DNA"/>
</dbReference>
<gene>
    <name evidence="3" type="ORF">CORT_0E06290</name>
</gene>
<proteinExistence type="predicted"/>